<organism evidence="2 3">
    <name type="scientific">Deinococcus radiophilus</name>
    <dbReference type="NCBI Taxonomy" id="32062"/>
    <lineage>
        <taxon>Bacteria</taxon>
        <taxon>Thermotogati</taxon>
        <taxon>Deinococcota</taxon>
        <taxon>Deinococci</taxon>
        <taxon>Deinococcales</taxon>
        <taxon>Deinococcaceae</taxon>
        <taxon>Deinococcus</taxon>
    </lineage>
</organism>
<dbReference type="EMBL" id="RXPE01000023">
    <property type="protein sequence ID" value="RTR25642.1"/>
    <property type="molecule type" value="Genomic_DNA"/>
</dbReference>
<gene>
    <name evidence="2" type="ORF">EJ104_10000</name>
</gene>
<dbReference type="AlphaFoldDB" id="A0A3S0K9H3"/>
<reference evidence="2 3" key="1">
    <citation type="submission" date="2018-12" db="EMBL/GenBank/DDBJ databases">
        <title>Deinococcus radiophilus ATCC 27603 genome sequencing and assembly.</title>
        <authorList>
            <person name="Maclea K.S."/>
            <person name="Maynard C.R."/>
        </authorList>
    </citation>
    <scope>NUCLEOTIDE SEQUENCE [LARGE SCALE GENOMIC DNA]</scope>
    <source>
        <strain evidence="2 3">ATCC 27603</strain>
    </source>
</reference>
<accession>A0A3S0K9H3</accession>
<evidence type="ECO:0000313" key="2">
    <source>
        <dbReference type="EMBL" id="RTR25642.1"/>
    </source>
</evidence>
<feature type="transmembrane region" description="Helical" evidence="1">
    <location>
        <begin position="49"/>
        <end position="71"/>
    </location>
</feature>
<comment type="caution">
    <text evidence="2">The sequence shown here is derived from an EMBL/GenBank/DDBJ whole genome shotgun (WGS) entry which is preliminary data.</text>
</comment>
<dbReference type="RefSeq" id="WP_126352620.1">
    <property type="nucleotide sequence ID" value="NZ_CP086380.1"/>
</dbReference>
<evidence type="ECO:0000256" key="1">
    <source>
        <dbReference type="SAM" id="Phobius"/>
    </source>
</evidence>
<dbReference type="Proteomes" id="UP000277766">
    <property type="component" value="Unassembled WGS sequence"/>
</dbReference>
<name>A0A3S0K9H3_9DEIO</name>
<sequence>MQLLFALQVLLTALLGTALLLTALENGGTLTVPWPFSPEVTVVSQTQGLLGFVALGALWSAVLLLPALLILNVQRLRAERLLAERERHLQALLRAQHQQLKPAEQLEECA</sequence>
<keyword evidence="3" id="KW-1185">Reference proteome</keyword>
<evidence type="ECO:0000313" key="3">
    <source>
        <dbReference type="Proteomes" id="UP000277766"/>
    </source>
</evidence>
<keyword evidence="1" id="KW-0812">Transmembrane</keyword>
<protein>
    <recommendedName>
        <fullName evidence="4">LapA family protein</fullName>
    </recommendedName>
</protein>
<keyword evidence="1" id="KW-1133">Transmembrane helix</keyword>
<evidence type="ECO:0008006" key="4">
    <source>
        <dbReference type="Google" id="ProtNLM"/>
    </source>
</evidence>
<keyword evidence="1" id="KW-0472">Membrane</keyword>
<proteinExistence type="predicted"/>